<dbReference type="GO" id="GO:0005576">
    <property type="term" value="C:extracellular region"/>
    <property type="evidence" value="ECO:0007669"/>
    <property type="project" value="InterPro"/>
</dbReference>
<dbReference type="NCBIfam" id="TIGR01840">
    <property type="entry name" value="esterase_phb"/>
    <property type="match status" value="1"/>
</dbReference>
<evidence type="ECO:0000313" key="3">
    <source>
        <dbReference type="EMBL" id="QIK37607.1"/>
    </source>
</evidence>
<name>A0A6G7VCU1_9GAMM</name>
<proteinExistence type="predicted"/>
<evidence type="ECO:0000313" key="4">
    <source>
        <dbReference type="Proteomes" id="UP000502699"/>
    </source>
</evidence>
<dbReference type="Gene3D" id="3.40.50.1820">
    <property type="entry name" value="alpha/beta hydrolase"/>
    <property type="match status" value="1"/>
</dbReference>
<dbReference type="InterPro" id="IPR010126">
    <property type="entry name" value="Esterase_phb"/>
</dbReference>
<dbReference type="EMBL" id="CP048029">
    <property type="protein sequence ID" value="QIK37607.1"/>
    <property type="molecule type" value="Genomic_DNA"/>
</dbReference>
<keyword evidence="2" id="KW-0378">Hydrolase</keyword>
<dbReference type="GO" id="GO:0016787">
    <property type="term" value="F:hydrolase activity"/>
    <property type="evidence" value="ECO:0007669"/>
    <property type="project" value="UniProtKB-KW"/>
</dbReference>
<gene>
    <name evidence="3" type="ORF">GWK36_06000</name>
</gene>
<dbReference type="AlphaFoldDB" id="A0A6G7VCU1"/>
<dbReference type="PANTHER" id="PTHR43037">
    <property type="entry name" value="UNNAMED PRODUCT-RELATED"/>
    <property type="match status" value="1"/>
</dbReference>
<reference evidence="4" key="1">
    <citation type="submission" date="2020-01" db="EMBL/GenBank/DDBJ databases">
        <title>Caldichromatium gen. nov., sp. nov., a thermophilic purple sulfur bacterium member of the family Chromatiaceae isolated from Nakabusa hot spring, Japan.</title>
        <authorList>
            <person name="Saini M.K."/>
            <person name="Hanada S."/>
            <person name="Tank M."/>
        </authorList>
    </citation>
    <scope>NUCLEOTIDE SEQUENCE [LARGE SCALE GENOMIC DNA]</scope>
    <source>
        <strain evidence="4">No.7</strain>
    </source>
</reference>
<dbReference type="RefSeq" id="WP_166270372.1">
    <property type="nucleotide sequence ID" value="NZ_CP048029.1"/>
</dbReference>
<accession>A0A6G7VCU1</accession>
<evidence type="ECO:0000256" key="2">
    <source>
        <dbReference type="ARBA" id="ARBA00022801"/>
    </source>
</evidence>
<dbReference type="InterPro" id="IPR050955">
    <property type="entry name" value="Plant_Biomass_Hydrol_Est"/>
</dbReference>
<sequence>MSETLKMLFAEAMRLSRDGRCTEATALIQRGLHLARPPAYVAHGRSARNPAHRTIAGDFEFVEDVAPSGGFIIHGRYSHGRDACDYRLYLPPSCSTSGRARALIVMLHGCQQDATVFARLTRMDHLADEGGFIVLYPSQARAANATGCWNWFLPEHRQPDHGEASLLAALAGEVAQRYAIHPKRCYAAGLSAGAAMALTLAAVQTGRFAAVGVHSGLPHGLAHDQMSALALMRQGPAAMGDIPVLPVAIPVIVFQGDADGRVNPRNAEAIIHQALGDLAGGGVQLRADTQDTHPEKGAACSVTSYRDPQGQLLAELWLVRGGGHGWFGGDPQMAFAEPQGPDASREMLRFFFAVSGIHHDE</sequence>
<keyword evidence="4" id="KW-1185">Reference proteome</keyword>
<dbReference type="Pfam" id="PF10503">
    <property type="entry name" value="Esterase_PHB"/>
    <property type="match status" value="1"/>
</dbReference>
<keyword evidence="1" id="KW-0732">Signal</keyword>
<dbReference type="KEGG" id="cjap:GWK36_06000"/>
<dbReference type="SUPFAM" id="SSF53474">
    <property type="entry name" value="alpha/beta-Hydrolases"/>
    <property type="match status" value="1"/>
</dbReference>
<dbReference type="PANTHER" id="PTHR43037:SF1">
    <property type="entry name" value="BLL1128 PROTEIN"/>
    <property type="match status" value="1"/>
</dbReference>
<dbReference type="InterPro" id="IPR029058">
    <property type="entry name" value="AB_hydrolase_fold"/>
</dbReference>
<dbReference type="Proteomes" id="UP000502699">
    <property type="component" value="Chromosome"/>
</dbReference>
<organism evidence="3 4">
    <name type="scientific">Caldichromatium japonicum</name>
    <dbReference type="NCBI Taxonomy" id="2699430"/>
    <lineage>
        <taxon>Bacteria</taxon>
        <taxon>Pseudomonadati</taxon>
        <taxon>Pseudomonadota</taxon>
        <taxon>Gammaproteobacteria</taxon>
        <taxon>Chromatiales</taxon>
        <taxon>Chromatiaceae</taxon>
        <taxon>Caldichromatium</taxon>
    </lineage>
</organism>
<evidence type="ECO:0000256" key="1">
    <source>
        <dbReference type="ARBA" id="ARBA00022729"/>
    </source>
</evidence>
<protein>
    <submittedName>
        <fullName evidence="3">PHB depolymerase family esterase</fullName>
    </submittedName>
</protein>